<keyword evidence="2" id="KW-0472">Membrane</keyword>
<keyword evidence="4" id="KW-1185">Reference proteome</keyword>
<evidence type="ECO:0000313" key="3">
    <source>
        <dbReference type="EMBL" id="GAA0490816.1"/>
    </source>
</evidence>
<dbReference type="Proteomes" id="UP001499895">
    <property type="component" value="Unassembled WGS sequence"/>
</dbReference>
<evidence type="ECO:0008006" key="5">
    <source>
        <dbReference type="Google" id="ProtNLM"/>
    </source>
</evidence>
<reference evidence="3 4" key="1">
    <citation type="journal article" date="2019" name="Int. J. Syst. Evol. Microbiol.">
        <title>The Global Catalogue of Microorganisms (GCM) 10K type strain sequencing project: providing services to taxonomists for standard genome sequencing and annotation.</title>
        <authorList>
            <consortium name="The Broad Institute Genomics Platform"/>
            <consortium name="The Broad Institute Genome Sequencing Center for Infectious Disease"/>
            <person name="Wu L."/>
            <person name="Ma J."/>
        </authorList>
    </citation>
    <scope>NUCLEOTIDE SEQUENCE [LARGE SCALE GENOMIC DNA]</scope>
    <source>
        <strain evidence="3 4">JCM 10649</strain>
    </source>
</reference>
<name>A0ABN1B6N8_9ACTN</name>
<evidence type="ECO:0000256" key="2">
    <source>
        <dbReference type="SAM" id="Phobius"/>
    </source>
</evidence>
<feature type="region of interest" description="Disordered" evidence="1">
    <location>
        <begin position="1"/>
        <end position="26"/>
    </location>
</feature>
<evidence type="ECO:0000313" key="4">
    <source>
        <dbReference type="Proteomes" id="UP001499895"/>
    </source>
</evidence>
<evidence type="ECO:0000256" key="1">
    <source>
        <dbReference type="SAM" id="MobiDB-lite"/>
    </source>
</evidence>
<protein>
    <recommendedName>
        <fullName evidence="5">Secreted protein</fullName>
    </recommendedName>
</protein>
<feature type="compositionally biased region" description="Pro residues" evidence="1">
    <location>
        <begin position="1"/>
        <end position="22"/>
    </location>
</feature>
<organism evidence="3 4">
    <name type="scientific">Streptomyces stramineus</name>
    <dbReference type="NCBI Taxonomy" id="173861"/>
    <lineage>
        <taxon>Bacteria</taxon>
        <taxon>Bacillati</taxon>
        <taxon>Actinomycetota</taxon>
        <taxon>Actinomycetes</taxon>
        <taxon>Kitasatosporales</taxon>
        <taxon>Streptomycetaceae</taxon>
        <taxon>Streptomyces</taxon>
    </lineage>
</organism>
<accession>A0ABN1B6N8</accession>
<sequence>MITSPPAGPPPYPPHPGYPPLAPATRAPRGRRATAVGVVAALVLVLTGVAAWWLTDDGDDPLAGRPRVSDDAAGLSYAIPEGWKQSRGKLIDAFTSSIGTERAGDGEGGTVLAGRSGAVPEEQLKRWAEAAARSNAEFFFPDGSSTLRESRETTVSGRAAHTVLRDVKDGKGRTARIRMTLVAVDDTRSAFLLGVSQRTAPETRGKTDVDAVLESASVTGRAASAR</sequence>
<keyword evidence="2" id="KW-0812">Transmembrane</keyword>
<keyword evidence="2" id="KW-1133">Transmembrane helix</keyword>
<proteinExistence type="predicted"/>
<comment type="caution">
    <text evidence="3">The sequence shown here is derived from an EMBL/GenBank/DDBJ whole genome shotgun (WGS) entry which is preliminary data.</text>
</comment>
<dbReference type="EMBL" id="BAAAHB010000118">
    <property type="protein sequence ID" value="GAA0490816.1"/>
    <property type="molecule type" value="Genomic_DNA"/>
</dbReference>
<dbReference type="RefSeq" id="WP_344096736.1">
    <property type="nucleotide sequence ID" value="NZ_BAAAHB010000118.1"/>
</dbReference>
<feature type="transmembrane region" description="Helical" evidence="2">
    <location>
        <begin position="33"/>
        <end position="54"/>
    </location>
</feature>
<gene>
    <name evidence="3" type="ORF">GCM10009544_59590</name>
</gene>